<keyword evidence="3" id="KW-1185">Reference proteome</keyword>
<proteinExistence type="predicted"/>
<dbReference type="Proteomes" id="UP000240708">
    <property type="component" value="Unassembled WGS sequence"/>
</dbReference>
<comment type="caution">
    <text evidence="2">The sequence shown here is derived from an EMBL/GenBank/DDBJ whole genome shotgun (WGS) entry which is preliminary data.</text>
</comment>
<evidence type="ECO:0000313" key="3">
    <source>
        <dbReference type="Proteomes" id="UP000240708"/>
    </source>
</evidence>
<protein>
    <submittedName>
        <fullName evidence="2">Uncharacterized protein</fullName>
    </submittedName>
</protein>
<keyword evidence="1" id="KW-1133">Transmembrane helix</keyword>
<gene>
    <name evidence="2" type="ORF">CLV48_11061</name>
</gene>
<keyword evidence="1" id="KW-0812">Transmembrane</keyword>
<name>A0A2P8DYH9_9BACT</name>
<accession>A0A2P8DYH9</accession>
<reference evidence="2 3" key="1">
    <citation type="submission" date="2018-03" db="EMBL/GenBank/DDBJ databases">
        <title>Genomic Encyclopedia of Archaeal and Bacterial Type Strains, Phase II (KMG-II): from individual species to whole genera.</title>
        <authorList>
            <person name="Goeker M."/>
        </authorList>
    </citation>
    <scope>NUCLEOTIDE SEQUENCE [LARGE SCALE GENOMIC DNA]</scope>
    <source>
        <strain evidence="2 3">DSM 28057</strain>
    </source>
</reference>
<organism evidence="2 3">
    <name type="scientific">Cecembia rubra</name>
    <dbReference type="NCBI Taxonomy" id="1485585"/>
    <lineage>
        <taxon>Bacteria</taxon>
        <taxon>Pseudomonadati</taxon>
        <taxon>Bacteroidota</taxon>
        <taxon>Cytophagia</taxon>
        <taxon>Cytophagales</taxon>
        <taxon>Cyclobacteriaceae</taxon>
        <taxon>Cecembia</taxon>
    </lineage>
</organism>
<evidence type="ECO:0000313" key="2">
    <source>
        <dbReference type="EMBL" id="PSL02278.1"/>
    </source>
</evidence>
<dbReference type="OrthoDB" id="840265at2"/>
<sequence length="69" mass="7505">MKSKTKLILANVFALVAVLTVLTVSNLLGIQVNGTGSLMPKILLLVLPQLGFIYFYLRSSVEENKKAIA</sequence>
<dbReference type="EMBL" id="PYGF01000010">
    <property type="protein sequence ID" value="PSL02278.1"/>
    <property type="molecule type" value="Genomic_DNA"/>
</dbReference>
<keyword evidence="1" id="KW-0472">Membrane</keyword>
<dbReference type="RefSeq" id="WP_106568306.1">
    <property type="nucleotide sequence ID" value="NZ_JAUVYL010000001.1"/>
</dbReference>
<feature type="transmembrane region" description="Helical" evidence="1">
    <location>
        <begin position="38"/>
        <end position="57"/>
    </location>
</feature>
<dbReference type="AlphaFoldDB" id="A0A2P8DYH9"/>
<evidence type="ECO:0000256" key="1">
    <source>
        <dbReference type="SAM" id="Phobius"/>
    </source>
</evidence>
<feature type="transmembrane region" description="Helical" evidence="1">
    <location>
        <begin position="7"/>
        <end position="32"/>
    </location>
</feature>